<comment type="caution">
    <text evidence="2">The sequence shown here is derived from an EMBL/GenBank/DDBJ whole genome shotgun (WGS) entry which is preliminary data.</text>
</comment>
<feature type="compositionally biased region" description="Basic and acidic residues" evidence="1">
    <location>
        <begin position="27"/>
        <end position="43"/>
    </location>
</feature>
<evidence type="ECO:0000313" key="3">
    <source>
        <dbReference type="Proteomes" id="UP001165082"/>
    </source>
</evidence>
<gene>
    <name evidence="2" type="ORF">TrRE_jg2957</name>
</gene>
<dbReference type="OrthoDB" id="10421693at2759"/>
<name>A0A9W7ASW1_9STRA</name>
<feature type="compositionally biased region" description="Polar residues" evidence="1">
    <location>
        <begin position="1"/>
        <end position="11"/>
    </location>
</feature>
<feature type="region of interest" description="Disordered" evidence="1">
    <location>
        <begin position="1"/>
        <end position="45"/>
    </location>
</feature>
<feature type="compositionally biased region" description="Low complexity" evidence="1">
    <location>
        <begin position="13"/>
        <end position="26"/>
    </location>
</feature>
<protein>
    <submittedName>
        <fullName evidence="2">Uncharacterized protein</fullName>
    </submittedName>
</protein>
<keyword evidence="3" id="KW-1185">Reference proteome</keyword>
<proteinExistence type="predicted"/>
<dbReference type="Proteomes" id="UP001165082">
    <property type="component" value="Unassembled WGS sequence"/>
</dbReference>
<reference evidence="2" key="1">
    <citation type="submission" date="2022-07" db="EMBL/GenBank/DDBJ databases">
        <title>Genome analysis of Parmales, a sister group of diatoms, reveals the evolutionary specialization of diatoms from phago-mixotrophs to photoautotrophs.</title>
        <authorList>
            <person name="Ban H."/>
            <person name="Sato S."/>
            <person name="Yoshikawa S."/>
            <person name="Kazumasa Y."/>
            <person name="Nakamura Y."/>
            <person name="Ichinomiya M."/>
            <person name="Saitoh K."/>
            <person name="Sato N."/>
            <person name="Blanc-Mathieu R."/>
            <person name="Endo H."/>
            <person name="Kuwata A."/>
            <person name="Ogata H."/>
        </authorList>
    </citation>
    <scope>NUCLEOTIDE SEQUENCE</scope>
</reference>
<accession>A0A9W7ASW1</accession>
<dbReference type="EMBL" id="BRXZ01001707">
    <property type="protein sequence ID" value="GMH76991.1"/>
    <property type="molecule type" value="Genomic_DNA"/>
</dbReference>
<evidence type="ECO:0000256" key="1">
    <source>
        <dbReference type="SAM" id="MobiDB-lite"/>
    </source>
</evidence>
<sequence length="123" mass="13754">MAVLTSPSSVAGQPFTQWQLTQTPQPQREREVTFPDRSNDQETGRVALDLADIHRLTVSSQEKLTGLLLDLDKGLHDHNHNLVEDKLSATHFIRNVHGQENHISEREQVLGGMLGNLEDVLKG</sequence>
<dbReference type="AlphaFoldDB" id="A0A9W7ASW1"/>
<evidence type="ECO:0000313" key="2">
    <source>
        <dbReference type="EMBL" id="GMH76991.1"/>
    </source>
</evidence>
<organism evidence="2 3">
    <name type="scientific">Triparma retinervis</name>
    <dbReference type="NCBI Taxonomy" id="2557542"/>
    <lineage>
        <taxon>Eukaryota</taxon>
        <taxon>Sar</taxon>
        <taxon>Stramenopiles</taxon>
        <taxon>Ochrophyta</taxon>
        <taxon>Bolidophyceae</taxon>
        <taxon>Parmales</taxon>
        <taxon>Triparmaceae</taxon>
        <taxon>Triparma</taxon>
    </lineage>
</organism>